<reference evidence="2 3" key="1">
    <citation type="submission" date="2019-09" db="EMBL/GenBank/DDBJ databases">
        <authorList>
            <person name="Depoorter E."/>
        </authorList>
    </citation>
    <scope>NUCLEOTIDE SEQUENCE [LARGE SCALE GENOMIC DNA]</scope>
    <source>
        <strain evidence="2">LMG 6863</strain>
    </source>
</reference>
<dbReference type="Gene3D" id="1.10.10.10">
    <property type="entry name" value="Winged helix-like DNA-binding domain superfamily/Winged helix DNA-binding domain"/>
    <property type="match status" value="1"/>
</dbReference>
<protein>
    <submittedName>
        <fullName evidence="2">Transposase IS3/IS911</fullName>
    </submittedName>
</protein>
<evidence type="ECO:0000313" key="2">
    <source>
        <dbReference type="EMBL" id="VWC35699.1"/>
    </source>
</evidence>
<feature type="region of interest" description="Disordered" evidence="1">
    <location>
        <begin position="1"/>
        <end position="30"/>
    </location>
</feature>
<dbReference type="Proteomes" id="UP000494170">
    <property type="component" value="Unassembled WGS sequence"/>
</dbReference>
<name>A0A6P2RHN2_BURL3</name>
<proteinExistence type="predicted"/>
<dbReference type="AlphaFoldDB" id="A0A6P2RHN2"/>
<gene>
    <name evidence="2" type="ORF">BLA6863_06682</name>
</gene>
<organism evidence="2 3">
    <name type="scientific">Burkholderia lata (strain ATCC 17760 / DSM 23089 / LMG 22485 / NCIMB 9086 / R18194 / 383)</name>
    <dbReference type="NCBI Taxonomy" id="482957"/>
    <lineage>
        <taxon>Bacteria</taxon>
        <taxon>Pseudomonadati</taxon>
        <taxon>Pseudomonadota</taxon>
        <taxon>Betaproteobacteria</taxon>
        <taxon>Burkholderiales</taxon>
        <taxon>Burkholderiaceae</taxon>
        <taxon>Burkholderia</taxon>
        <taxon>Burkholderia cepacia complex</taxon>
    </lineage>
</organism>
<feature type="compositionally biased region" description="Basic and acidic residues" evidence="1">
    <location>
        <begin position="10"/>
        <end position="30"/>
    </location>
</feature>
<evidence type="ECO:0000313" key="3">
    <source>
        <dbReference type="Proteomes" id="UP000494170"/>
    </source>
</evidence>
<accession>A0A6P2RHN2</accession>
<dbReference type="EMBL" id="CABVPY010000070">
    <property type="protein sequence ID" value="VWC35699.1"/>
    <property type="molecule type" value="Genomic_DNA"/>
</dbReference>
<dbReference type="InterPro" id="IPR036388">
    <property type="entry name" value="WH-like_DNA-bd_sf"/>
</dbReference>
<evidence type="ECO:0000256" key="1">
    <source>
        <dbReference type="SAM" id="MobiDB-lite"/>
    </source>
</evidence>
<sequence length="30" mass="3402">MNTEGTKFSPEGRECAVRLAREQRGEHPSK</sequence>